<dbReference type="CDD" id="cd05237">
    <property type="entry name" value="UDP_invert_4-6DH_SDR_e"/>
    <property type="match status" value="1"/>
</dbReference>
<dbReference type="InterPro" id="IPR029063">
    <property type="entry name" value="SAM-dependent_MTases_sf"/>
</dbReference>
<keyword evidence="2" id="KW-1133">Transmembrane helix</keyword>
<feature type="transmembrane region" description="Helical" evidence="2">
    <location>
        <begin position="130"/>
        <end position="152"/>
    </location>
</feature>
<sequence length="649" mass="73121">MSSKTSKASHNYSKSYSFLKDLVLNLNYLPRWIIFFIDIFIVILANAITYILLTYLETTFYNFLGLVERYSLIILVNTCFFIYFKTYSGIIRHSSSIDAIKLLFSTTSSLLVLIAINYSSYFIFDKKIYLFPSLIISYLFSFAFLFFFRVIIKFAYESFQTSIVTKDTIPTIIYGSDANAIAVANAIKSENPSRFRIVAFMDKSQSNTAKRILGLPIIGASKRTAVVLRGYKIKAVIIAEKTLLKEEKIALVEECLQNNIKVFTLPVVTNWENQKELSKQIKSFEINDLLERKPIVLDNKLVSSELSAKTVLITGAAGSIGSEIVRQVMGFNPKKLILLDQAETPLCDISLEIKNSKKSTKVFTIIADIRNKLVVENVFKTHFPDIVFHAAAYKHVPLMEDNPSQAIQTNVLGTKNIADLALQYKAKKFVMVSTDKAVNPSNVMGASKRIAEKYVQSLHYKHSKENQGFTKFITTRFGNVLGSNGSVVPLFKKQIEAGGPLTITHPDIIRYFMTIPEACQLVLEAGGMGNGGEIYIFDMGKPVKIIDLAKKMILLAKNDSGPSIEIKIIGLRPGEKLYEELLTDSSKTLPTHHEKIMIAQEKEEDYDQVLNAINDLAQLQEGDLKLVQRMKEIVPEYISLNSIFEHLDK</sequence>
<dbReference type="InterPro" id="IPR003869">
    <property type="entry name" value="Polysac_CapD-like"/>
</dbReference>
<evidence type="ECO:0000313" key="4">
    <source>
        <dbReference type="EMBL" id="MFD2907233.1"/>
    </source>
</evidence>
<dbReference type="PANTHER" id="PTHR43318">
    <property type="entry name" value="UDP-N-ACETYLGLUCOSAMINE 4,6-DEHYDRATASE"/>
    <property type="match status" value="1"/>
</dbReference>
<keyword evidence="2" id="KW-0472">Membrane</keyword>
<protein>
    <submittedName>
        <fullName evidence="4">Polysaccharide biosynthesis protein</fullName>
    </submittedName>
</protein>
<dbReference type="EMBL" id="JBHUOL010000003">
    <property type="protein sequence ID" value="MFD2907233.1"/>
    <property type="molecule type" value="Genomic_DNA"/>
</dbReference>
<keyword evidence="2" id="KW-0812">Transmembrane</keyword>
<dbReference type="InterPro" id="IPR051203">
    <property type="entry name" value="Polysaccharide_Synthase-Rel"/>
</dbReference>
<evidence type="ECO:0000259" key="3">
    <source>
        <dbReference type="Pfam" id="PF02719"/>
    </source>
</evidence>
<keyword evidence="5" id="KW-1185">Reference proteome</keyword>
<dbReference type="Pfam" id="PF02719">
    <property type="entry name" value="Polysacc_synt_2"/>
    <property type="match status" value="1"/>
</dbReference>
<feature type="transmembrane region" description="Helical" evidence="2">
    <location>
        <begin position="32"/>
        <end position="52"/>
    </location>
</feature>
<comment type="caution">
    <text evidence="4">The sequence shown here is derived from an EMBL/GenBank/DDBJ whole genome shotgun (WGS) entry which is preliminary data.</text>
</comment>
<evidence type="ECO:0000313" key="5">
    <source>
        <dbReference type="Proteomes" id="UP001597549"/>
    </source>
</evidence>
<reference evidence="5" key="1">
    <citation type="journal article" date="2019" name="Int. J. Syst. Evol. Microbiol.">
        <title>The Global Catalogue of Microorganisms (GCM) 10K type strain sequencing project: providing services to taxonomists for standard genome sequencing and annotation.</title>
        <authorList>
            <consortium name="The Broad Institute Genomics Platform"/>
            <consortium name="The Broad Institute Genome Sequencing Center for Infectious Disease"/>
            <person name="Wu L."/>
            <person name="Ma J."/>
        </authorList>
    </citation>
    <scope>NUCLEOTIDE SEQUENCE [LARGE SCALE GENOMIC DNA]</scope>
    <source>
        <strain evidence="5">KCTC 52644</strain>
    </source>
</reference>
<organism evidence="4 5">
    <name type="scientific">Flavobacterium ardleyense</name>
    <dbReference type="NCBI Taxonomy" id="2038737"/>
    <lineage>
        <taxon>Bacteria</taxon>
        <taxon>Pseudomonadati</taxon>
        <taxon>Bacteroidota</taxon>
        <taxon>Flavobacteriia</taxon>
        <taxon>Flavobacteriales</taxon>
        <taxon>Flavobacteriaceae</taxon>
        <taxon>Flavobacterium</taxon>
    </lineage>
</organism>
<proteinExistence type="inferred from homology"/>
<dbReference type="RefSeq" id="WP_379803116.1">
    <property type="nucleotide sequence ID" value="NZ_JBHUOL010000003.1"/>
</dbReference>
<feature type="domain" description="Polysaccharide biosynthesis protein CapD-like" evidence="3">
    <location>
        <begin position="311"/>
        <end position="600"/>
    </location>
</feature>
<gene>
    <name evidence="4" type="ORF">ACFSX9_00650</name>
</gene>
<dbReference type="Gene3D" id="3.40.50.720">
    <property type="entry name" value="NAD(P)-binding Rossmann-like Domain"/>
    <property type="match status" value="2"/>
</dbReference>
<evidence type="ECO:0000256" key="2">
    <source>
        <dbReference type="SAM" id="Phobius"/>
    </source>
</evidence>
<dbReference type="SUPFAM" id="SSF51735">
    <property type="entry name" value="NAD(P)-binding Rossmann-fold domains"/>
    <property type="match status" value="1"/>
</dbReference>
<dbReference type="PANTHER" id="PTHR43318:SF1">
    <property type="entry name" value="POLYSACCHARIDE BIOSYNTHESIS PROTEIN EPSC-RELATED"/>
    <property type="match status" value="1"/>
</dbReference>
<feature type="transmembrane region" description="Helical" evidence="2">
    <location>
        <begin position="102"/>
        <end position="124"/>
    </location>
</feature>
<accession>A0ABW5Z5A8</accession>
<dbReference type="Proteomes" id="UP001597549">
    <property type="component" value="Unassembled WGS sequence"/>
</dbReference>
<evidence type="ECO:0000256" key="1">
    <source>
        <dbReference type="ARBA" id="ARBA00007430"/>
    </source>
</evidence>
<comment type="similarity">
    <text evidence="1">Belongs to the polysaccharide synthase family.</text>
</comment>
<dbReference type="InterPro" id="IPR036291">
    <property type="entry name" value="NAD(P)-bd_dom_sf"/>
</dbReference>
<dbReference type="Pfam" id="PF13727">
    <property type="entry name" value="CoA_binding_3"/>
    <property type="match status" value="1"/>
</dbReference>
<dbReference type="SUPFAM" id="SSF53335">
    <property type="entry name" value="S-adenosyl-L-methionine-dependent methyltransferases"/>
    <property type="match status" value="1"/>
</dbReference>
<name>A0ABW5Z5A8_9FLAO</name>